<protein>
    <recommendedName>
        <fullName evidence="3">Major facilitator superfamily (MFS) profile domain-containing protein</fullName>
    </recommendedName>
</protein>
<keyword evidence="1" id="KW-1133">Transmembrane helix</keyword>
<dbReference type="EMBL" id="LAZR01039849">
    <property type="protein sequence ID" value="KKL15971.1"/>
    <property type="molecule type" value="Genomic_DNA"/>
</dbReference>
<keyword evidence="1" id="KW-0812">Transmembrane</keyword>
<evidence type="ECO:0008006" key="3">
    <source>
        <dbReference type="Google" id="ProtNLM"/>
    </source>
</evidence>
<reference evidence="2" key="1">
    <citation type="journal article" date="2015" name="Nature">
        <title>Complex archaea that bridge the gap between prokaryotes and eukaryotes.</title>
        <authorList>
            <person name="Spang A."/>
            <person name="Saw J.H."/>
            <person name="Jorgensen S.L."/>
            <person name="Zaremba-Niedzwiedzka K."/>
            <person name="Martijn J."/>
            <person name="Lind A.E."/>
            <person name="van Eijk R."/>
            <person name="Schleper C."/>
            <person name="Guy L."/>
            <person name="Ettema T.J."/>
        </authorList>
    </citation>
    <scope>NUCLEOTIDE SEQUENCE</scope>
</reference>
<organism evidence="2">
    <name type="scientific">marine sediment metagenome</name>
    <dbReference type="NCBI Taxonomy" id="412755"/>
    <lineage>
        <taxon>unclassified sequences</taxon>
        <taxon>metagenomes</taxon>
        <taxon>ecological metagenomes</taxon>
    </lineage>
</organism>
<accession>A0A0F9DDW3</accession>
<comment type="caution">
    <text evidence="2">The sequence shown here is derived from an EMBL/GenBank/DDBJ whole genome shotgun (WGS) entry which is preliminary data.</text>
</comment>
<feature type="transmembrane region" description="Helical" evidence="1">
    <location>
        <begin position="83"/>
        <end position="106"/>
    </location>
</feature>
<feature type="transmembrane region" description="Helical" evidence="1">
    <location>
        <begin position="6"/>
        <end position="25"/>
    </location>
</feature>
<dbReference type="AlphaFoldDB" id="A0A0F9DDW3"/>
<evidence type="ECO:0000256" key="1">
    <source>
        <dbReference type="SAM" id="Phobius"/>
    </source>
</evidence>
<sequence>MDSYLILGIIFIVGIGSILGGWYLFPYIIYADVAEDDEKSTGELKAGIYTGFPSIILNIFQAVGAFFIGVILSLPDTNPTGNFSYTIGLVLFGPIVSVILLISYLYTRKYVILDFDWEKE</sequence>
<feature type="transmembrane region" description="Helical" evidence="1">
    <location>
        <begin position="46"/>
        <end position="71"/>
    </location>
</feature>
<keyword evidence="1" id="KW-0472">Membrane</keyword>
<proteinExistence type="predicted"/>
<name>A0A0F9DDW3_9ZZZZ</name>
<evidence type="ECO:0000313" key="2">
    <source>
        <dbReference type="EMBL" id="KKL15971.1"/>
    </source>
</evidence>
<gene>
    <name evidence="2" type="ORF">LCGC14_2500270</name>
</gene>